<comment type="subcellular location">
    <subcellularLocation>
        <location evidence="3">Cytoplasm</location>
    </subcellularLocation>
    <subcellularLocation>
        <location evidence="2">Lysosome</location>
    </subcellularLocation>
    <subcellularLocation>
        <location evidence="1">Membrane</location>
    </subcellularLocation>
</comment>
<organism evidence="11 12">
    <name type="scientific">Eptatretus burgeri</name>
    <name type="common">Inshore hagfish</name>
    <dbReference type="NCBI Taxonomy" id="7764"/>
    <lineage>
        <taxon>Eukaryota</taxon>
        <taxon>Metazoa</taxon>
        <taxon>Chordata</taxon>
        <taxon>Craniata</taxon>
        <taxon>Vertebrata</taxon>
        <taxon>Cyclostomata</taxon>
        <taxon>Myxini</taxon>
        <taxon>Myxiniformes</taxon>
        <taxon>Myxinidae</taxon>
        <taxon>Eptatretinae</taxon>
        <taxon>Eptatretus</taxon>
    </lineage>
</organism>
<keyword evidence="6" id="KW-0458">Lysosome</keyword>
<keyword evidence="12" id="KW-1185">Reference proteome</keyword>
<sequence>MGNSSSSDRTGLSERLGRFSSTEQAGLLEVYNALVRLNTETGLHDGFGLHELQEYTTATLSRPMVNHLFRGFTFALDDPKETGGREVKVARNAESTVISKKLFVAFFDAVLWGNMEDRGRVVCGMAGSDGDGVTCRQDQMQQFMVELIEAGMSTLRRRLLLCGWKEEYMAMGGIGRLAASLTDGLASGIRPGEQLPHDSDKATTNYKQDFGRDQIGEWLFRSPLVIDILILVVTSALQLTSLDPNVRASMVNKESTCCVKLPYCEGVDWNDLDNRNDGSGAARRCKFLLDLPSVLWLSSHLPSELRKKWRLLFSSALHGQSFSGLCSKIVAEGPSLLLVRDTDGYVFGGFASCSWELKPQFQGNNLCFLFSLDPVLNVYTCTGYNDHYMYLTHGQQTIPNGLGMGGQHGYFGLWLDCDYGKGHSRAKPSCTTYGSPQLSAHEDFNVACLEVWALGEPALKGKGLDGRSVLDADPETQAILEMVGKSRHSTGLREPHEEE</sequence>
<dbReference type="Ensembl" id="ENSEBUT00000026784.1">
    <property type="protein sequence ID" value="ENSEBUP00000026206.1"/>
    <property type="gene ID" value="ENSEBUG00000016142.1"/>
</dbReference>
<evidence type="ECO:0000256" key="5">
    <source>
        <dbReference type="ARBA" id="ARBA00023136"/>
    </source>
</evidence>
<name>A0A8C4R8A3_EPTBU</name>
<accession>A0A8C4R8A3</accession>
<feature type="domain" description="TLDc" evidence="10">
    <location>
        <begin position="287"/>
        <end position="455"/>
    </location>
</feature>
<reference evidence="11" key="1">
    <citation type="submission" date="2025-08" db="UniProtKB">
        <authorList>
            <consortium name="Ensembl"/>
        </authorList>
    </citation>
    <scope>IDENTIFICATION</scope>
</reference>
<dbReference type="GO" id="GO:0016020">
    <property type="term" value="C:membrane"/>
    <property type="evidence" value="ECO:0007669"/>
    <property type="project" value="UniProtKB-SubCell"/>
</dbReference>
<dbReference type="GO" id="GO:0005634">
    <property type="term" value="C:nucleus"/>
    <property type="evidence" value="ECO:0007669"/>
    <property type="project" value="TreeGrafter"/>
</dbReference>
<evidence type="ECO:0000256" key="6">
    <source>
        <dbReference type="ARBA" id="ARBA00023228"/>
    </source>
</evidence>
<evidence type="ECO:0000313" key="11">
    <source>
        <dbReference type="Ensembl" id="ENSEBUP00000026206.1"/>
    </source>
</evidence>
<evidence type="ECO:0000256" key="4">
    <source>
        <dbReference type="ARBA" id="ARBA00022490"/>
    </source>
</evidence>
<evidence type="ECO:0000256" key="7">
    <source>
        <dbReference type="ARBA" id="ARBA00039594"/>
    </source>
</evidence>
<dbReference type="PANTHER" id="PTHR23354">
    <property type="entry name" value="NUCLEOLAR PROTEIN 7/ESTROGEN RECEPTOR COACTIVATOR-RELATED"/>
    <property type="match status" value="1"/>
</dbReference>
<dbReference type="GO" id="GO:0005764">
    <property type="term" value="C:lysosome"/>
    <property type="evidence" value="ECO:0007669"/>
    <property type="project" value="UniProtKB-SubCell"/>
</dbReference>
<evidence type="ECO:0000256" key="8">
    <source>
        <dbReference type="ARBA" id="ARBA00041780"/>
    </source>
</evidence>
<dbReference type="GeneTree" id="ENSGT00940000158087"/>
<dbReference type="SMART" id="SM00584">
    <property type="entry name" value="TLDc"/>
    <property type="match status" value="1"/>
</dbReference>
<dbReference type="GO" id="GO:0006979">
    <property type="term" value="P:response to oxidative stress"/>
    <property type="evidence" value="ECO:0007669"/>
    <property type="project" value="TreeGrafter"/>
</dbReference>
<evidence type="ECO:0000256" key="9">
    <source>
        <dbReference type="ARBA" id="ARBA00042134"/>
    </source>
</evidence>
<dbReference type="AlphaFoldDB" id="A0A8C4R8A3"/>
<keyword evidence="5" id="KW-0472">Membrane</keyword>
<dbReference type="PROSITE" id="PS51886">
    <property type="entry name" value="TLDC"/>
    <property type="match status" value="1"/>
</dbReference>
<reference evidence="11" key="2">
    <citation type="submission" date="2025-09" db="UniProtKB">
        <authorList>
            <consortium name="Ensembl"/>
        </authorList>
    </citation>
    <scope>IDENTIFICATION</scope>
</reference>
<dbReference type="Pfam" id="PF07534">
    <property type="entry name" value="TLD"/>
    <property type="match status" value="1"/>
</dbReference>
<evidence type="ECO:0000313" key="12">
    <source>
        <dbReference type="Proteomes" id="UP000694388"/>
    </source>
</evidence>
<protein>
    <recommendedName>
        <fullName evidence="7">MTOR-associated protein MEAK7</fullName>
    </recommendedName>
    <alternativeName>
        <fullName evidence="9">TBC/LysM-associated domain-containing protein 1</fullName>
    </alternativeName>
    <alternativeName>
        <fullName evidence="8">TLD domain-containing protein 1</fullName>
    </alternativeName>
</protein>
<evidence type="ECO:0000256" key="2">
    <source>
        <dbReference type="ARBA" id="ARBA00004371"/>
    </source>
</evidence>
<keyword evidence="4" id="KW-0963">Cytoplasm</keyword>
<dbReference type="InterPro" id="IPR006571">
    <property type="entry name" value="TLDc_dom"/>
</dbReference>
<proteinExistence type="predicted"/>
<evidence type="ECO:0000256" key="1">
    <source>
        <dbReference type="ARBA" id="ARBA00004370"/>
    </source>
</evidence>
<dbReference type="Proteomes" id="UP000694388">
    <property type="component" value="Unplaced"/>
</dbReference>
<evidence type="ECO:0000256" key="3">
    <source>
        <dbReference type="ARBA" id="ARBA00004496"/>
    </source>
</evidence>
<dbReference type="PANTHER" id="PTHR23354:SF131">
    <property type="entry name" value="MTOR-ASSOCIATED PROTEIN MEAK7"/>
    <property type="match status" value="1"/>
</dbReference>
<evidence type="ECO:0000259" key="10">
    <source>
        <dbReference type="PROSITE" id="PS51886"/>
    </source>
</evidence>
<dbReference type="GO" id="GO:0031929">
    <property type="term" value="P:TOR signaling"/>
    <property type="evidence" value="ECO:0007669"/>
    <property type="project" value="TreeGrafter"/>
</dbReference>